<dbReference type="Proteomes" id="UP000191554">
    <property type="component" value="Unassembled WGS sequence"/>
</dbReference>
<dbReference type="GO" id="GO:0015937">
    <property type="term" value="P:coenzyme A biosynthetic process"/>
    <property type="evidence" value="ECO:0007669"/>
    <property type="project" value="InterPro"/>
</dbReference>
<dbReference type="PANTHER" id="PTHR14359">
    <property type="entry name" value="HOMO-OLIGOMERIC FLAVIN CONTAINING CYS DECARBOXYLASE FAMILY"/>
    <property type="match status" value="1"/>
</dbReference>
<accession>A0A1V4SKM7</accession>
<keyword evidence="3" id="KW-1185">Reference proteome</keyword>
<dbReference type="NCBIfam" id="TIGR00521">
    <property type="entry name" value="coaBC_dfp"/>
    <property type="match status" value="1"/>
</dbReference>
<dbReference type="STRING" id="48256.CLHUN_22610"/>
<dbReference type="GO" id="GO:0071513">
    <property type="term" value="C:phosphopantothenoylcysteine decarboxylase complex"/>
    <property type="evidence" value="ECO:0007669"/>
    <property type="project" value="TreeGrafter"/>
</dbReference>
<name>A0A1V4SKM7_RUMHU</name>
<evidence type="ECO:0000313" key="3">
    <source>
        <dbReference type="Proteomes" id="UP000191554"/>
    </source>
</evidence>
<protein>
    <submittedName>
        <fullName evidence="2">Coenzyme A biosynthesis bifunctional protein CoaBC</fullName>
    </submittedName>
</protein>
<feature type="domain" description="Flavoprotein" evidence="1">
    <location>
        <begin position="3"/>
        <end position="175"/>
    </location>
</feature>
<dbReference type="OrthoDB" id="9802554at2"/>
<dbReference type="GO" id="GO:0004632">
    <property type="term" value="F:phosphopantothenate--cysteine ligase activity"/>
    <property type="evidence" value="ECO:0007669"/>
    <property type="project" value="InterPro"/>
</dbReference>
<dbReference type="InterPro" id="IPR005252">
    <property type="entry name" value="CoaBC"/>
</dbReference>
<gene>
    <name evidence="2" type="primary">coaBC</name>
    <name evidence="2" type="ORF">CLHUN_22610</name>
</gene>
<evidence type="ECO:0000259" key="1">
    <source>
        <dbReference type="Pfam" id="PF02441"/>
    </source>
</evidence>
<dbReference type="GO" id="GO:0010181">
    <property type="term" value="F:FMN binding"/>
    <property type="evidence" value="ECO:0007669"/>
    <property type="project" value="InterPro"/>
</dbReference>
<dbReference type="GO" id="GO:0015941">
    <property type="term" value="P:pantothenate catabolic process"/>
    <property type="evidence" value="ECO:0007669"/>
    <property type="project" value="InterPro"/>
</dbReference>
<dbReference type="RefSeq" id="WP_080064699.1">
    <property type="nucleotide sequence ID" value="NZ_MZGX01000014.1"/>
</dbReference>
<dbReference type="Pfam" id="PF02441">
    <property type="entry name" value="Flavoprotein"/>
    <property type="match status" value="1"/>
</dbReference>
<comment type="caution">
    <text evidence="2">The sequence shown here is derived from an EMBL/GenBank/DDBJ whole genome shotgun (WGS) entry which is preliminary data.</text>
</comment>
<dbReference type="EMBL" id="MZGX01000014">
    <property type="protein sequence ID" value="OPX43781.1"/>
    <property type="molecule type" value="Genomic_DNA"/>
</dbReference>
<proteinExistence type="predicted"/>
<dbReference type="GO" id="GO:0004633">
    <property type="term" value="F:phosphopantothenoylcysteine decarboxylase activity"/>
    <property type="evidence" value="ECO:0007669"/>
    <property type="project" value="InterPro"/>
</dbReference>
<dbReference type="InterPro" id="IPR036551">
    <property type="entry name" value="Flavin_trans-like"/>
</dbReference>
<reference evidence="2 3" key="1">
    <citation type="submission" date="2017-03" db="EMBL/GenBank/DDBJ databases">
        <title>Genome sequence of Clostridium hungatei DSM 14427.</title>
        <authorList>
            <person name="Poehlein A."/>
            <person name="Daniel R."/>
        </authorList>
    </citation>
    <scope>NUCLEOTIDE SEQUENCE [LARGE SCALE GENOMIC DNA]</scope>
    <source>
        <strain evidence="2 3">DSM 14427</strain>
    </source>
</reference>
<sequence>MKKNIVLGVTGSIAAYKTADIANTLTKKGFNVEVIMTRSAMEFVTPLTFQSLTKNKVYYDMFEEITPSEIKHISLAKKADLCLIAPASANILGKLANGIADDMLSTVVMAMCNVPVYICPAMNTNMYNNPIVQRNINTLSQLGYHFIEPKEAVLACGDLGKGALADVDRIVSTVEARFHPL</sequence>
<dbReference type="SUPFAM" id="SSF52507">
    <property type="entry name" value="Homo-oligomeric flavin-containing Cys decarboxylases, HFCD"/>
    <property type="match status" value="1"/>
</dbReference>
<dbReference type="AlphaFoldDB" id="A0A1V4SKM7"/>
<organism evidence="2 3">
    <name type="scientific">Ruminiclostridium hungatei</name>
    <name type="common">Clostridium hungatei</name>
    <dbReference type="NCBI Taxonomy" id="48256"/>
    <lineage>
        <taxon>Bacteria</taxon>
        <taxon>Bacillati</taxon>
        <taxon>Bacillota</taxon>
        <taxon>Clostridia</taxon>
        <taxon>Eubacteriales</taxon>
        <taxon>Oscillospiraceae</taxon>
        <taxon>Ruminiclostridium</taxon>
    </lineage>
</organism>
<dbReference type="InterPro" id="IPR003382">
    <property type="entry name" value="Flavoprotein"/>
</dbReference>
<evidence type="ECO:0000313" key="2">
    <source>
        <dbReference type="EMBL" id="OPX43781.1"/>
    </source>
</evidence>
<dbReference type="Gene3D" id="3.40.50.1950">
    <property type="entry name" value="Flavin prenyltransferase-like"/>
    <property type="match status" value="1"/>
</dbReference>
<dbReference type="PANTHER" id="PTHR14359:SF6">
    <property type="entry name" value="PHOSPHOPANTOTHENOYLCYSTEINE DECARBOXYLASE"/>
    <property type="match status" value="1"/>
</dbReference>